<evidence type="ECO:0000313" key="2">
    <source>
        <dbReference type="Proteomes" id="UP001454489"/>
    </source>
</evidence>
<name>A0ABV1HEF7_9FIRM</name>
<sequence>MEYDKETGKSNYSIMSGLPINFEEDELREFLYNHRKVINVTEKLSIQVNEKLVGTIFTGRKRI</sequence>
<organism evidence="1 2">
    <name type="scientific">Maccoyibacter intestinihominis</name>
    <dbReference type="NCBI Taxonomy" id="3133499"/>
    <lineage>
        <taxon>Bacteria</taxon>
        <taxon>Bacillati</taxon>
        <taxon>Bacillota</taxon>
        <taxon>Clostridia</taxon>
        <taxon>Lachnospirales</taxon>
        <taxon>Lachnospiraceae</taxon>
        <taxon>Maccoyibacter</taxon>
    </lineage>
</organism>
<comment type="caution">
    <text evidence="1">The sequence shown here is derived from an EMBL/GenBank/DDBJ whole genome shotgun (WGS) entry which is preliminary data.</text>
</comment>
<reference evidence="1 2" key="1">
    <citation type="submission" date="2024-03" db="EMBL/GenBank/DDBJ databases">
        <title>Human intestinal bacterial collection.</title>
        <authorList>
            <person name="Pauvert C."/>
            <person name="Hitch T.C.A."/>
            <person name="Clavel T."/>
        </authorList>
    </citation>
    <scope>NUCLEOTIDE SEQUENCE [LARGE SCALE GENOMIC DNA]</scope>
    <source>
        <strain evidence="1 2">CLA-AA-H185</strain>
    </source>
</reference>
<keyword evidence="2" id="KW-1185">Reference proteome</keyword>
<dbReference type="EMBL" id="JBBMEX010000009">
    <property type="protein sequence ID" value="MEQ2558089.1"/>
    <property type="molecule type" value="Genomic_DNA"/>
</dbReference>
<gene>
    <name evidence="1" type="ORF">WMO43_09435</name>
</gene>
<protein>
    <submittedName>
        <fullName evidence="1">Uncharacterized protein</fullName>
    </submittedName>
</protein>
<evidence type="ECO:0000313" key="1">
    <source>
        <dbReference type="EMBL" id="MEQ2558089.1"/>
    </source>
</evidence>
<accession>A0ABV1HEF7</accession>
<dbReference type="Proteomes" id="UP001454489">
    <property type="component" value="Unassembled WGS sequence"/>
</dbReference>
<dbReference type="RefSeq" id="WP_353530995.1">
    <property type="nucleotide sequence ID" value="NZ_JBBMEX010000009.1"/>
</dbReference>
<proteinExistence type="predicted"/>